<dbReference type="InterPro" id="IPR023393">
    <property type="entry name" value="START-like_dom_sf"/>
</dbReference>
<dbReference type="AlphaFoldDB" id="A0A6L3V4K3"/>
<proteinExistence type="predicted"/>
<evidence type="ECO:0000313" key="1">
    <source>
        <dbReference type="EMBL" id="KAB2336029.1"/>
    </source>
</evidence>
<evidence type="ECO:0000313" key="2">
    <source>
        <dbReference type="Proteomes" id="UP000481030"/>
    </source>
</evidence>
<keyword evidence="2" id="KW-1185">Reference proteome</keyword>
<protein>
    <submittedName>
        <fullName evidence="1">SRPBCC family protein</fullName>
    </submittedName>
</protein>
<dbReference type="Pfam" id="PF06240">
    <property type="entry name" value="COXG"/>
    <property type="match status" value="1"/>
</dbReference>
<dbReference type="EMBL" id="WBOS01000004">
    <property type="protein sequence ID" value="KAB2336029.1"/>
    <property type="molecule type" value="Genomic_DNA"/>
</dbReference>
<organism evidence="1 2">
    <name type="scientific">Cytobacillus depressus</name>
    <dbReference type="NCBI Taxonomy" id="1602942"/>
    <lineage>
        <taxon>Bacteria</taxon>
        <taxon>Bacillati</taxon>
        <taxon>Bacillota</taxon>
        <taxon>Bacilli</taxon>
        <taxon>Bacillales</taxon>
        <taxon>Bacillaceae</taxon>
        <taxon>Cytobacillus</taxon>
    </lineage>
</organism>
<dbReference type="RefSeq" id="WP_151534830.1">
    <property type="nucleotide sequence ID" value="NZ_WBOS01000004.1"/>
</dbReference>
<dbReference type="InterPro" id="IPR010419">
    <property type="entry name" value="CO_DH_gsu"/>
</dbReference>
<gene>
    <name evidence="1" type="ORF">F7731_10950</name>
</gene>
<accession>A0A6L3V4K3</accession>
<dbReference type="Proteomes" id="UP000481030">
    <property type="component" value="Unassembled WGS sequence"/>
</dbReference>
<dbReference type="SUPFAM" id="SSF55961">
    <property type="entry name" value="Bet v1-like"/>
    <property type="match status" value="1"/>
</dbReference>
<name>A0A6L3V4K3_9BACI</name>
<reference evidence="1 2" key="1">
    <citation type="journal article" date="2016" name="Antonie Van Leeuwenhoek">
        <title>Bacillus depressus sp. nov., isolated from soil of a sunflower field.</title>
        <authorList>
            <person name="Wei X."/>
            <person name="Xin D."/>
            <person name="Xin Y."/>
            <person name="Zhang H."/>
            <person name="Wang T."/>
            <person name="Zhang J."/>
        </authorList>
    </citation>
    <scope>NUCLEOTIDE SEQUENCE [LARGE SCALE GENOMIC DNA]</scope>
    <source>
        <strain evidence="1 2">BZ1</strain>
    </source>
</reference>
<sequence>MPVYSHEVEVHVPIHNVWEFVSHINNWAPLVPGYIDHQLLSDTESTWSFTTDFGFMKKKIELKVDITSWEEPNKVTFNLVGLNEKFTGHGYFLAEERGNEKVLMTGCLDITAGGMMAKIANSILTTSLPEITAELTEAVADKIEKTYR</sequence>
<dbReference type="CDD" id="cd07812">
    <property type="entry name" value="SRPBCC"/>
    <property type="match status" value="1"/>
</dbReference>
<dbReference type="Gene3D" id="3.30.530.20">
    <property type="match status" value="1"/>
</dbReference>
<comment type="caution">
    <text evidence="1">The sequence shown here is derived from an EMBL/GenBank/DDBJ whole genome shotgun (WGS) entry which is preliminary data.</text>
</comment>
<dbReference type="OrthoDB" id="2374625at2"/>